<sequence length="143" mass="16459">VGKLAKWLRLLGFDTLYESDASKAGITGFWEKDRIFLTRTKKRFLDRAGLQHHIFISSDRVADQLVEVIQTLGLVSADLRPFSRCIRCNQPIKTVGKEEVVASVPEYVWEIHDVFKSCGSCGRVYWPGSHVERSYKMITRLFH</sequence>
<name>A0A0F9F9D3_9ZZZZ</name>
<reference evidence="2" key="1">
    <citation type="journal article" date="2015" name="Nature">
        <title>Complex archaea that bridge the gap between prokaryotes and eukaryotes.</title>
        <authorList>
            <person name="Spang A."/>
            <person name="Saw J.H."/>
            <person name="Jorgensen S.L."/>
            <person name="Zaremba-Niedzwiedzka K."/>
            <person name="Martijn J."/>
            <person name="Lind A.E."/>
            <person name="van Eijk R."/>
            <person name="Schleper C."/>
            <person name="Guy L."/>
            <person name="Ettema T.J."/>
        </authorList>
    </citation>
    <scope>NUCLEOTIDE SEQUENCE</scope>
</reference>
<dbReference type="EMBL" id="LAZR01024440">
    <property type="protein sequence ID" value="KKL75121.1"/>
    <property type="molecule type" value="Genomic_DNA"/>
</dbReference>
<organism evidence="2">
    <name type="scientific">marine sediment metagenome</name>
    <dbReference type="NCBI Taxonomy" id="412755"/>
    <lineage>
        <taxon>unclassified sequences</taxon>
        <taxon>metagenomes</taxon>
        <taxon>ecological metagenomes</taxon>
    </lineage>
</organism>
<dbReference type="AlphaFoldDB" id="A0A0F9F9D3"/>
<comment type="caution">
    <text evidence="2">The sequence shown here is derived from an EMBL/GenBank/DDBJ whole genome shotgun (WGS) entry which is preliminary data.</text>
</comment>
<dbReference type="Pfam" id="PF01927">
    <property type="entry name" value="Mut7-C"/>
    <property type="match status" value="1"/>
</dbReference>
<dbReference type="PANTHER" id="PTHR39081">
    <property type="entry name" value="MUT7-C DOMAIN-CONTAINING PROTEIN"/>
    <property type="match status" value="1"/>
</dbReference>
<feature type="domain" description="Mut7-C RNAse" evidence="1">
    <location>
        <begin position="2"/>
        <end position="137"/>
    </location>
</feature>
<accession>A0A0F9F9D3</accession>
<dbReference type="PANTHER" id="PTHR39081:SF1">
    <property type="entry name" value="MUT7-C RNASE DOMAIN-CONTAINING PROTEIN"/>
    <property type="match status" value="1"/>
</dbReference>
<protein>
    <recommendedName>
        <fullName evidence="1">Mut7-C RNAse domain-containing protein</fullName>
    </recommendedName>
</protein>
<feature type="non-terminal residue" evidence="2">
    <location>
        <position position="1"/>
    </location>
</feature>
<proteinExistence type="predicted"/>
<gene>
    <name evidence="2" type="ORF">LCGC14_2058080</name>
</gene>
<evidence type="ECO:0000313" key="2">
    <source>
        <dbReference type="EMBL" id="KKL75121.1"/>
    </source>
</evidence>
<evidence type="ECO:0000259" key="1">
    <source>
        <dbReference type="Pfam" id="PF01927"/>
    </source>
</evidence>
<dbReference type="InterPro" id="IPR002782">
    <property type="entry name" value="Mut7-C_RNAse_dom"/>
</dbReference>